<keyword evidence="7" id="KW-0843">Virulence</keyword>
<feature type="region of interest" description="Disordered" evidence="9">
    <location>
        <begin position="500"/>
        <end position="541"/>
    </location>
</feature>
<keyword evidence="6 10" id="KW-1133">Transmembrane helix</keyword>
<evidence type="ECO:0000256" key="10">
    <source>
        <dbReference type="SAM" id="Phobius"/>
    </source>
</evidence>
<dbReference type="SUPFAM" id="SSF103473">
    <property type="entry name" value="MFS general substrate transporter"/>
    <property type="match status" value="1"/>
</dbReference>
<dbReference type="GO" id="GO:0046943">
    <property type="term" value="F:carboxylic acid transmembrane transporter activity"/>
    <property type="evidence" value="ECO:0007669"/>
    <property type="project" value="TreeGrafter"/>
</dbReference>
<dbReference type="AlphaFoldDB" id="A0A642UZ78"/>
<comment type="similarity">
    <text evidence="2">Belongs to the major facilitator superfamily. Sugar transporter (TC 2.A.1.1) family.</text>
</comment>
<dbReference type="EMBL" id="SWFT01000009">
    <property type="protein sequence ID" value="KAA8908281.1"/>
    <property type="molecule type" value="Genomic_DNA"/>
</dbReference>
<feature type="transmembrane region" description="Helical" evidence="10">
    <location>
        <begin position="451"/>
        <end position="469"/>
    </location>
</feature>
<evidence type="ECO:0000256" key="4">
    <source>
        <dbReference type="ARBA" id="ARBA00022475"/>
    </source>
</evidence>
<dbReference type="InterPro" id="IPR020846">
    <property type="entry name" value="MFS_dom"/>
</dbReference>
<protein>
    <recommendedName>
        <fullName evidence="11">Major facilitator superfamily (MFS) profile domain-containing protein</fullName>
    </recommendedName>
</protein>
<feature type="transmembrane region" description="Helical" evidence="10">
    <location>
        <begin position="347"/>
        <end position="367"/>
    </location>
</feature>
<evidence type="ECO:0000256" key="9">
    <source>
        <dbReference type="SAM" id="MobiDB-lite"/>
    </source>
</evidence>
<evidence type="ECO:0000256" key="3">
    <source>
        <dbReference type="ARBA" id="ARBA00022448"/>
    </source>
</evidence>
<evidence type="ECO:0000256" key="2">
    <source>
        <dbReference type="ARBA" id="ARBA00010992"/>
    </source>
</evidence>
<evidence type="ECO:0000256" key="6">
    <source>
        <dbReference type="ARBA" id="ARBA00022989"/>
    </source>
</evidence>
<dbReference type="RefSeq" id="XP_034014966.1">
    <property type="nucleotide sequence ID" value="XM_034155158.1"/>
</dbReference>
<dbReference type="Pfam" id="PF00083">
    <property type="entry name" value="Sugar_tr"/>
    <property type="match status" value="2"/>
</dbReference>
<dbReference type="Gene3D" id="1.20.1250.20">
    <property type="entry name" value="MFS general substrate transporter like domains"/>
    <property type="match status" value="1"/>
</dbReference>
<dbReference type="PANTHER" id="PTHR23508:SF10">
    <property type="entry name" value="CARBOXYLIC ACID TRANSPORTER PROTEIN HOMOLOG"/>
    <property type="match status" value="1"/>
</dbReference>
<feature type="transmembrane region" description="Helical" evidence="10">
    <location>
        <begin position="202"/>
        <end position="223"/>
    </location>
</feature>
<feature type="transmembrane region" description="Helical" evidence="10">
    <location>
        <begin position="319"/>
        <end position="340"/>
    </location>
</feature>
<gene>
    <name evidence="12" type="ORF">DIURU_000250</name>
</gene>
<dbReference type="VEuPathDB" id="FungiDB:DIURU_000250"/>
<evidence type="ECO:0000313" key="12">
    <source>
        <dbReference type="EMBL" id="KAA8908281.1"/>
    </source>
</evidence>
<dbReference type="OMA" id="WIFPAIQ"/>
<keyword evidence="8 10" id="KW-0472">Membrane</keyword>
<reference evidence="12 13" key="1">
    <citation type="submission" date="2019-07" db="EMBL/GenBank/DDBJ databases">
        <title>Genome assembly of two rare yeast pathogens: Diutina rugosa and Trichomonascus ciferrii.</title>
        <authorList>
            <person name="Mixao V."/>
            <person name="Saus E."/>
            <person name="Hansen A."/>
            <person name="Lass-Flor C."/>
            <person name="Gabaldon T."/>
        </authorList>
    </citation>
    <scope>NUCLEOTIDE SEQUENCE [LARGE SCALE GENOMIC DNA]</scope>
    <source>
        <strain evidence="12 13">CBS 613</strain>
    </source>
</reference>
<comment type="subcellular location">
    <subcellularLocation>
        <location evidence="1">Cell membrane</location>
        <topology evidence="1">Multi-pass membrane protein</topology>
    </subcellularLocation>
</comment>
<feature type="transmembrane region" description="Helical" evidence="10">
    <location>
        <begin position="411"/>
        <end position="431"/>
    </location>
</feature>
<feature type="transmembrane region" description="Helical" evidence="10">
    <location>
        <begin position="268"/>
        <end position="291"/>
    </location>
</feature>
<proteinExistence type="inferred from homology"/>
<dbReference type="GeneID" id="54778903"/>
<evidence type="ECO:0000313" key="13">
    <source>
        <dbReference type="Proteomes" id="UP000449547"/>
    </source>
</evidence>
<dbReference type="PROSITE" id="PS50850">
    <property type="entry name" value="MFS"/>
    <property type="match status" value="1"/>
</dbReference>
<accession>A0A642UZ78</accession>
<feature type="domain" description="Major facilitator superfamily (MFS) profile" evidence="11">
    <location>
        <begin position="56"/>
        <end position="473"/>
    </location>
</feature>
<evidence type="ECO:0000256" key="8">
    <source>
        <dbReference type="ARBA" id="ARBA00023136"/>
    </source>
</evidence>
<keyword evidence="4" id="KW-1003">Cell membrane</keyword>
<keyword evidence="13" id="KW-1185">Reference proteome</keyword>
<organism evidence="12 13">
    <name type="scientific">Diutina rugosa</name>
    <name type="common">Yeast</name>
    <name type="synonym">Candida rugosa</name>
    <dbReference type="NCBI Taxonomy" id="5481"/>
    <lineage>
        <taxon>Eukaryota</taxon>
        <taxon>Fungi</taxon>
        <taxon>Dikarya</taxon>
        <taxon>Ascomycota</taxon>
        <taxon>Saccharomycotina</taxon>
        <taxon>Pichiomycetes</taxon>
        <taxon>Debaryomycetaceae</taxon>
        <taxon>Diutina</taxon>
    </lineage>
</organism>
<keyword evidence="5 10" id="KW-0812">Transmembrane</keyword>
<dbReference type="GO" id="GO:0005886">
    <property type="term" value="C:plasma membrane"/>
    <property type="evidence" value="ECO:0007669"/>
    <property type="project" value="UniProtKB-SubCell"/>
</dbReference>
<feature type="transmembrane region" description="Helical" evidence="10">
    <location>
        <begin position="94"/>
        <end position="115"/>
    </location>
</feature>
<dbReference type="Proteomes" id="UP000449547">
    <property type="component" value="Unassembled WGS sequence"/>
</dbReference>
<sequence length="561" mass="61462">MATRDLPKSLGQLLFGWKNSVPNEITIHKSRAQLVEEDYQPDGDKVRKFTWSSCWPAFAAGFGLFSDGYVNASIGSVSTILGIMYPTEYKGSNAVNNVSSIAFVGIVVGQLSFGYIADRIDRKKGMLAANVILIVFTILCSAATWGANGSVYGMFAALTTFRFFLGVGIGAEYPTASVISSEFANQLPSGIRNRVFAMSTNCAINLGFVTAAFVPLILLWIFSPDHLTAVWRLTLGLGAIPPIALFFLRLKMVDSKVFKKYNMKHAKYPVWLCLKFYWYRLAVISALWFIYNFSAFSFGIYSSAIINNIVPDGDLYKTFGWNTLLNVFYLPGCFLGAFFADWFGVRITLTTGLICQAVFGFAMAGAYPTLKQHVASFVVVFGFFTAFGEFGPGNSMGLISSKLSATAVRGVFYGIAAAMGKIGAFVGTWVFPVIIKNAGGSDTDSGNQAPFYVSSSLCLFAALLAWFFLPYVGQDSINREDDAFLEYLHANGYDISQLGDRDSADSYSEDIENQSAGYDNGMMKQADSYDEDSGKQPSYNDEVIEIDHTVLSEQKAFSSPK</sequence>
<evidence type="ECO:0000256" key="5">
    <source>
        <dbReference type="ARBA" id="ARBA00022692"/>
    </source>
</evidence>
<evidence type="ECO:0000256" key="7">
    <source>
        <dbReference type="ARBA" id="ARBA00023026"/>
    </source>
</evidence>
<dbReference type="GO" id="GO:0001406">
    <property type="term" value="F:glycerophosphodiester transmembrane transporter activity"/>
    <property type="evidence" value="ECO:0007669"/>
    <property type="project" value="UniProtKB-ARBA"/>
</dbReference>
<name>A0A642UZ78_DIURU</name>
<evidence type="ECO:0000256" key="1">
    <source>
        <dbReference type="ARBA" id="ARBA00004651"/>
    </source>
</evidence>
<feature type="transmembrane region" description="Helical" evidence="10">
    <location>
        <begin position="127"/>
        <end position="145"/>
    </location>
</feature>
<comment type="caution">
    <text evidence="12">The sequence shown here is derived from an EMBL/GenBank/DDBJ whole genome shotgun (WGS) entry which is preliminary data.</text>
</comment>
<evidence type="ECO:0000259" key="11">
    <source>
        <dbReference type="PROSITE" id="PS50850"/>
    </source>
</evidence>
<dbReference type="OrthoDB" id="2261376at2759"/>
<dbReference type="PANTHER" id="PTHR23508">
    <property type="entry name" value="CARBOXYLIC ACID TRANSPORTER PROTEIN HOMOLOG"/>
    <property type="match status" value="1"/>
</dbReference>
<dbReference type="InterPro" id="IPR036259">
    <property type="entry name" value="MFS_trans_sf"/>
</dbReference>
<keyword evidence="3" id="KW-0813">Transport</keyword>
<feature type="transmembrane region" description="Helical" evidence="10">
    <location>
        <begin position="373"/>
        <end position="390"/>
    </location>
</feature>
<feature type="transmembrane region" description="Helical" evidence="10">
    <location>
        <begin position="229"/>
        <end position="248"/>
    </location>
</feature>
<dbReference type="FunFam" id="1.20.1250.20:FF:000140">
    <property type="entry name" value="Putative MFS phospholipid transporter"/>
    <property type="match status" value="1"/>
</dbReference>
<dbReference type="InterPro" id="IPR005828">
    <property type="entry name" value="MFS_sugar_transport-like"/>
</dbReference>